<dbReference type="GO" id="GO:0005886">
    <property type="term" value="C:plasma membrane"/>
    <property type="evidence" value="ECO:0007669"/>
    <property type="project" value="TreeGrafter"/>
</dbReference>
<comment type="catalytic activity">
    <reaction evidence="2">
        <text>2 GTP = 3',3'-c-di-GMP + 2 diphosphate</text>
        <dbReference type="Rhea" id="RHEA:24898"/>
        <dbReference type="ChEBI" id="CHEBI:33019"/>
        <dbReference type="ChEBI" id="CHEBI:37565"/>
        <dbReference type="ChEBI" id="CHEBI:58805"/>
        <dbReference type="EC" id="2.7.7.65"/>
    </reaction>
</comment>
<evidence type="ECO:0000256" key="1">
    <source>
        <dbReference type="ARBA" id="ARBA00012528"/>
    </source>
</evidence>
<evidence type="ECO:0000313" key="7">
    <source>
        <dbReference type="Proteomes" id="UP000824927"/>
    </source>
</evidence>
<feature type="transmembrane region" description="Helical" evidence="4">
    <location>
        <begin position="225"/>
        <end position="246"/>
    </location>
</feature>
<keyword evidence="4" id="KW-1133">Transmembrane helix</keyword>
<evidence type="ECO:0000256" key="2">
    <source>
        <dbReference type="ARBA" id="ARBA00034247"/>
    </source>
</evidence>
<feature type="transmembrane region" description="Helical" evidence="4">
    <location>
        <begin position="164"/>
        <end position="187"/>
    </location>
</feature>
<reference evidence="6" key="1">
    <citation type="submission" date="2021-06" db="EMBL/GenBank/DDBJ databases">
        <title>50 bacteria genomes isolated from Dapeng, Shenzhen, China.</title>
        <authorList>
            <person name="Zheng W."/>
            <person name="Yu S."/>
            <person name="Huang Y."/>
        </authorList>
    </citation>
    <scope>NUCLEOTIDE SEQUENCE</scope>
    <source>
        <strain evidence="6">DP4N28-2</strain>
    </source>
</reference>
<evidence type="ECO:0000259" key="5">
    <source>
        <dbReference type="PROSITE" id="PS50887"/>
    </source>
</evidence>
<name>A0A9Q3RZI6_9SPHN</name>
<dbReference type="InterPro" id="IPR043128">
    <property type="entry name" value="Rev_trsase/Diguanyl_cyclase"/>
</dbReference>
<feature type="transmembrane region" description="Helical" evidence="4">
    <location>
        <begin position="193"/>
        <end position="213"/>
    </location>
</feature>
<feature type="transmembrane region" description="Helical" evidence="4">
    <location>
        <begin position="314"/>
        <end position="332"/>
    </location>
</feature>
<dbReference type="InterPro" id="IPR050469">
    <property type="entry name" value="Diguanylate_Cyclase"/>
</dbReference>
<dbReference type="RefSeq" id="WP_222404463.1">
    <property type="nucleotide sequence ID" value="NZ_JAHVKP010000001.1"/>
</dbReference>
<feature type="transmembrane region" description="Helical" evidence="4">
    <location>
        <begin position="252"/>
        <end position="273"/>
    </location>
</feature>
<feature type="domain" description="GGDEF" evidence="5">
    <location>
        <begin position="376"/>
        <end position="510"/>
    </location>
</feature>
<sequence>MSLSEAAGADGWVCDNGKAEVAAESHGWLKYSGDDLRAGPTTMVGHSLPMDGFVLGIEAADGSLDERYFSEDQIAEAWTSGSRYALDLDLKRGDTVYVRFDQSLGTMDAKEIGFQDPEFAETLRTASLILLGIILGILGLTVATSTLLAVAIRRPYAWLHASYSTLLTIYVACSGSVVFVAFPWLSLWDRATVTYASLAWAIALLGPFALDFFRRAELGRGLRGAIMGSAGLAFLAGFLLPLSALLDVNLRTLYNAAFLPGMVTTIIVTAVAWRRGNENAKVFALAWAMPFLFGAERVIRNLDLYTLPPITDFGFHIALAIEASMLTLIIGWQIERMRKERDSALAERAILEAESRLDPLTGLRNRRDYDRRVWNRGEVLGLIDLDHFKQVNDRYGHETGDAVLKVVASVLKQGVTDGKLSGAWRLGGEEFAVIIPTDGRAMAEVEINALRNRIPIAIDNSIPGLENTVTASAGLAEVGSNSNLATFRQADRMLYAAKKLGRDRLCFKTPEAAFSERKATETANEPDDQLSRSRNVA</sequence>
<dbReference type="PANTHER" id="PTHR45138">
    <property type="entry name" value="REGULATORY COMPONENTS OF SENSORY TRANSDUCTION SYSTEM"/>
    <property type="match status" value="1"/>
</dbReference>
<keyword evidence="4" id="KW-0472">Membrane</keyword>
<dbReference type="GO" id="GO:1902201">
    <property type="term" value="P:negative regulation of bacterial-type flagellum-dependent cell motility"/>
    <property type="evidence" value="ECO:0007669"/>
    <property type="project" value="TreeGrafter"/>
</dbReference>
<comment type="caution">
    <text evidence="6">The sequence shown here is derived from an EMBL/GenBank/DDBJ whole genome shotgun (WGS) entry which is preliminary data.</text>
</comment>
<dbReference type="GO" id="GO:0052621">
    <property type="term" value="F:diguanylate cyclase activity"/>
    <property type="evidence" value="ECO:0007669"/>
    <property type="project" value="UniProtKB-EC"/>
</dbReference>
<evidence type="ECO:0000256" key="3">
    <source>
        <dbReference type="SAM" id="MobiDB-lite"/>
    </source>
</evidence>
<dbReference type="SMART" id="SM00267">
    <property type="entry name" value="GGDEF"/>
    <property type="match status" value="1"/>
</dbReference>
<organism evidence="6 7">
    <name type="scientific">Qipengyuania aquimaris</name>
    <dbReference type="NCBI Taxonomy" id="255984"/>
    <lineage>
        <taxon>Bacteria</taxon>
        <taxon>Pseudomonadati</taxon>
        <taxon>Pseudomonadota</taxon>
        <taxon>Alphaproteobacteria</taxon>
        <taxon>Sphingomonadales</taxon>
        <taxon>Erythrobacteraceae</taxon>
        <taxon>Qipengyuania</taxon>
    </lineage>
</organism>
<accession>A0A9Q3RZI6</accession>
<feature type="transmembrane region" description="Helical" evidence="4">
    <location>
        <begin position="128"/>
        <end position="152"/>
    </location>
</feature>
<dbReference type="CDD" id="cd01949">
    <property type="entry name" value="GGDEF"/>
    <property type="match status" value="1"/>
</dbReference>
<dbReference type="EMBL" id="JAHVKP010000001">
    <property type="protein sequence ID" value="MBY6217321.1"/>
    <property type="molecule type" value="Genomic_DNA"/>
</dbReference>
<proteinExistence type="predicted"/>
<dbReference type="Pfam" id="PF00990">
    <property type="entry name" value="GGDEF"/>
    <property type="match status" value="1"/>
</dbReference>
<protein>
    <recommendedName>
        <fullName evidence="1">diguanylate cyclase</fullName>
        <ecNumber evidence="1">2.7.7.65</ecNumber>
    </recommendedName>
</protein>
<gene>
    <name evidence="6" type="ORF">KUV31_03090</name>
</gene>
<dbReference type="PANTHER" id="PTHR45138:SF9">
    <property type="entry name" value="DIGUANYLATE CYCLASE DGCM-RELATED"/>
    <property type="match status" value="1"/>
</dbReference>
<evidence type="ECO:0000313" key="6">
    <source>
        <dbReference type="EMBL" id="MBY6217321.1"/>
    </source>
</evidence>
<dbReference type="NCBIfam" id="TIGR00254">
    <property type="entry name" value="GGDEF"/>
    <property type="match status" value="1"/>
</dbReference>
<dbReference type="GO" id="GO:0043709">
    <property type="term" value="P:cell adhesion involved in single-species biofilm formation"/>
    <property type="evidence" value="ECO:0007669"/>
    <property type="project" value="TreeGrafter"/>
</dbReference>
<dbReference type="EC" id="2.7.7.65" evidence="1"/>
<dbReference type="InterPro" id="IPR029787">
    <property type="entry name" value="Nucleotide_cyclase"/>
</dbReference>
<keyword evidence="4" id="KW-0812">Transmembrane</keyword>
<dbReference type="InterPro" id="IPR000160">
    <property type="entry name" value="GGDEF_dom"/>
</dbReference>
<feature type="region of interest" description="Disordered" evidence="3">
    <location>
        <begin position="516"/>
        <end position="537"/>
    </location>
</feature>
<dbReference type="Proteomes" id="UP000824927">
    <property type="component" value="Unassembled WGS sequence"/>
</dbReference>
<evidence type="ECO:0000256" key="4">
    <source>
        <dbReference type="SAM" id="Phobius"/>
    </source>
</evidence>
<dbReference type="Gene3D" id="3.30.70.270">
    <property type="match status" value="1"/>
</dbReference>
<dbReference type="PROSITE" id="PS50887">
    <property type="entry name" value="GGDEF"/>
    <property type="match status" value="1"/>
</dbReference>
<dbReference type="InterPro" id="IPR011623">
    <property type="entry name" value="7TMR_DISM_rcpt_extracell_dom1"/>
</dbReference>
<dbReference type="Pfam" id="PF07695">
    <property type="entry name" value="7TMR-DISM_7TM"/>
    <property type="match status" value="1"/>
</dbReference>
<dbReference type="SUPFAM" id="SSF55073">
    <property type="entry name" value="Nucleotide cyclase"/>
    <property type="match status" value="1"/>
</dbReference>
<dbReference type="AlphaFoldDB" id="A0A9Q3RZI6"/>